<dbReference type="Gene3D" id="1.20.59.10">
    <property type="entry name" value="Chorismate mutase"/>
    <property type="match status" value="1"/>
</dbReference>
<name>A0A1I5Q1W6_9SPHN</name>
<dbReference type="PANTHER" id="PTHR38041">
    <property type="entry name" value="CHORISMATE MUTASE"/>
    <property type="match status" value="1"/>
</dbReference>
<dbReference type="Pfam" id="PF01817">
    <property type="entry name" value="CM_2"/>
    <property type="match status" value="1"/>
</dbReference>
<dbReference type="InterPro" id="IPR036263">
    <property type="entry name" value="Chorismate_II_sf"/>
</dbReference>
<keyword evidence="4" id="KW-0456">Lyase</keyword>
<dbReference type="SMART" id="SM00830">
    <property type="entry name" value="CM_2"/>
    <property type="match status" value="1"/>
</dbReference>
<dbReference type="GO" id="GO:0004106">
    <property type="term" value="F:chorismate mutase activity"/>
    <property type="evidence" value="ECO:0007669"/>
    <property type="project" value="UniProtKB-EC"/>
</dbReference>
<proteinExistence type="predicted"/>
<dbReference type="GO" id="GO:0009697">
    <property type="term" value="P:salicylic acid biosynthetic process"/>
    <property type="evidence" value="ECO:0007669"/>
    <property type="project" value="TreeGrafter"/>
</dbReference>
<feature type="domain" description="Chorismate mutase" evidence="3">
    <location>
        <begin position="33"/>
        <end position="123"/>
    </location>
</feature>
<keyword evidence="2" id="KW-0413">Isomerase</keyword>
<protein>
    <recommendedName>
        <fullName evidence="1">chorismate mutase</fullName>
        <ecNumber evidence="1">5.4.99.5</ecNumber>
    </recommendedName>
</protein>
<dbReference type="SUPFAM" id="SSF48600">
    <property type="entry name" value="Chorismate mutase II"/>
    <property type="match status" value="1"/>
</dbReference>
<dbReference type="PROSITE" id="PS51168">
    <property type="entry name" value="CHORISMATE_MUT_2"/>
    <property type="match status" value="1"/>
</dbReference>
<evidence type="ECO:0000256" key="2">
    <source>
        <dbReference type="ARBA" id="ARBA00023235"/>
    </source>
</evidence>
<dbReference type="PANTHER" id="PTHR38041:SF1">
    <property type="entry name" value="CHORISMATE MUTASE"/>
    <property type="match status" value="1"/>
</dbReference>
<dbReference type="GO" id="GO:0046417">
    <property type="term" value="P:chorismate metabolic process"/>
    <property type="evidence" value="ECO:0007669"/>
    <property type="project" value="InterPro"/>
</dbReference>
<accession>A0A1I5Q1W6</accession>
<dbReference type="Proteomes" id="UP000199331">
    <property type="component" value="Unassembled WGS sequence"/>
</dbReference>
<gene>
    <name evidence="4" type="ORF">SAMN04488060_2704</name>
</gene>
<dbReference type="InterPro" id="IPR002701">
    <property type="entry name" value="CM_II_prokaryot"/>
</dbReference>
<reference evidence="5" key="1">
    <citation type="submission" date="2016-10" db="EMBL/GenBank/DDBJ databases">
        <authorList>
            <person name="Varghese N."/>
            <person name="Submissions S."/>
        </authorList>
    </citation>
    <scope>NUCLEOTIDE SEQUENCE [LARGE SCALE GENOMIC DNA]</scope>
    <source>
        <strain evidence="5">CGMCC 1.7715</strain>
    </source>
</reference>
<organism evidence="4 5">
    <name type="scientific">Qipengyuania nanhaisediminis</name>
    <dbReference type="NCBI Taxonomy" id="604088"/>
    <lineage>
        <taxon>Bacteria</taxon>
        <taxon>Pseudomonadati</taxon>
        <taxon>Pseudomonadota</taxon>
        <taxon>Alphaproteobacteria</taxon>
        <taxon>Sphingomonadales</taxon>
        <taxon>Erythrobacteraceae</taxon>
        <taxon>Qipengyuania</taxon>
    </lineage>
</organism>
<dbReference type="GO" id="GO:0016829">
    <property type="term" value="F:lyase activity"/>
    <property type="evidence" value="ECO:0007669"/>
    <property type="project" value="UniProtKB-KW"/>
</dbReference>
<sequence>MSREGLVCARQVRLASPFGAAMDTSKPADFKLPEDCQDMREVRIGVDTTDRELMELLDRRFGYMRAAARIKTDRNVVRDEARKTEVIENARADAEKRDLPAGKIAQIWDDLVETSIAYELGEWDRLKG</sequence>
<evidence type="ECO:0000313" key="5">
    <source>
        <dbReference type="Proteomes" id="UP000199331"/>
    </source>
</evidence>
<keyword evidence="5" id="KW-1185">Reference proteome</keyword>
<evidence type="ECO:0000256" key="1">
    <source>
        <dbReference type="ARBA" id="ARBA00012404"/>
    </source>
</evidence>
<evidence type="ECO:0000313" key="4">
    <source>
        <dbReference type="EMBL" id="SFP40215.1"/>
    </source>
</evidence>
<dbReference type="EMBL" id="FOWZ01000005">
    <property type="protein sequence ID" value="SFP40215.1"/>
    <property type="molecule type" value="Genomic_DNA"/>
</dbReference>
<dbReference type="InterPro" id="IPR051331">
    <property type="entry name" value="Chorismate_mutase-related"/>
</dbReference>
<dbReference type="InterPro" id="IPR036979">
    <property type="entry name" value="CM_dom_sf"/>
</dbReference>
<dbReference type="AlphaFoldDB" id="A0A1I5Q1W6"/>
<evidence type="ECO:0000259" key="3">
    <source>
        <dbReference type="PROSITE" id="PS51168"/>
    </source>
</evidence>
<keyword evidence="4" id="KW-0670">Pyruvate</keyword>
<dbReference type="STRING" id="604088.SAMN04488060_2704"/>
<dbReference type="EC" id="5.4.99.5" evidence="1"/>